<dbReference type="SMART" id="SM00295">
    <property type="entry name" value="B41"/>
    <property type="match status" value="1"/>
</dbReference>
<dbReference type="SUPFAM" id="SSF50729">
    <property type="entry name" value="PH domain-like"/>
    <property type="match status" value="1"/>
</dbReference>
<dbReference type="InterPro" id="IPR000299">
    <property type="entry name" value="FERM_domain"/>
</dbReference>
<dbReference type="InterPro" id="IPR019749">
    <property type="entry name" value="Band_41_domain"/>
</dbReference>
<feature type="compositionally biased region" description="Polar residues" evidence="5">
    <location>
        <begin position="696"/>
        <end position="708"/>
    </location>
</feature>
<dbReference type="InterPro" id="IPR035963">
    <property type="entry name" value="FERM_2"/>
</dbReference>
<protein>
    <submittedName>
        <fullName evidence="8">FERM domain-containing protein</fullName>
    </submittedName>
</protein>
<dbReference type="GO" id="GO:0005737">
    <property type="term" value="C:cytoplasm"/>
    <property type="evidence" value="ECO:0007669"/>
    <property type="project" value="UniProtKB-SubCell"/>
</dbReference>
<feature type="region of interest" description="Disordered" evidence="5">
    <location>
        <begin position="739"/>
        <end position="843"/>
    </location>
</feature>
<reference evidence="8" key="1">
    <citation type="submission" date="2016-11" db="UniProtKB">
        <authorList>
            <consortium name="WormBaseParasite"/>
        </authorList>
    </citation>
    <scope>IDENTIFICATION</scope>
</reference>
<keyword evidence="2" id="KW-0963">Cytoplasm</keyword>
<accession>A0A1I7YKQ3</accession>
<dbReference type="Gene3D" id="1.20.80.10">
    <property type="match status" value="1"/>
</dbReference>
<feature type="coiled-coil region" evidence="4">
    <location>
        <begin position="429"/>
        <end position="456"/>
    </location>
</feature>
<dbReference type="CDD" id="cd14473">
    <property type="entry name" value="FERM_B-lobe"/>
    <property type="match status" value="1"/>
</dbReference>
<dbReference type="InterPro" id="IPR018979">
    <property type="entry name" value="FERM_N"/>
</dbReference>
<comment type="subcellular location">
    <subcellularLocation>
        <location evidence="1">Cytoplasm</location>
    </subcellularLocation>
</comment>
<dbReference type="InterPro" id="IPR029071">
    <property type="entry name" value="Ubiquitin-like_domsf"/>
</dbReference>
<dbReference type="PANTHER" id="PTHR46079">
    <property type="entry name" value="FERM DOMAIN-CONTAINING PROTEIN 4"/>
    <property type="match status" value="1"/>
</dbReference>
<dbReference type="InterPro" id="IPR011993">
    <property type="entry name" value="PH-like_dom_sf"/>
</dbReference>
<dbReference type="SUPFAM" id="SSF54236">
    <property type="entry name" value="Ubiquitin-like"/>
    <property type="match status" value="1"/>
</dbReference>
<dbReference type="Pfam" id="PF09379">
    <property type="entry name" value="FERM_N"/>
    <property type="match status" value="1"/>
</dbReference>
<feature type="compositionally biased region" description="Polar residues" evidence="5">
    <location>
        <begin position="778"/>
        <end position="800"/>
    </location>
</feature>
<dbReference type="InterPro" id="IPR014352">
    <property type="entry name" value="FERM/acyl-CoA-bd_prot_sf"/>
</dbReference>
<feature type="compositionally biased region" description="Low complexity" evidence="5">
    <location>
        <begin position="639"/>
        <end position="652"/>
    </location>
</feature>
<dbReference type="SMART" id="SM01196">
    <property type="entry name" value="FERM_C"/>
    <property type="match status" value="1"/>
</dbReference>
<evidence type="ECO:0000256" key="3">
    <source>
        <dbReference type="ARBA" id="ARBA00023054"/>
    </source>
</evidence>
<evidence type="ECO:0000256" key="5">
    <source>
        <dbReference type="SAM" id="MobiDB-lite"/>
    </source>
</evidence>
<dbReference type="Pfam" id="PF09380">
    <property type="entry name" value="FERM_C"/>
    <property type="match status" value="1"/>
</dbReference>
<dbReference type="PANTHER" id="PTHR46079:SF2">
    <property type="entry name" value="FERM DOMAIN-CONTAINING PROTEIN"/>
    <property type="match status" value="1"/>
</dbReference>
<feature type="domain" description="FERM" evidence="6">
    <location>
        <begin position="5"/>
        <end position="349"/>
    </location>
</feature>
<dbReference type="AlphaFoldDB" id="A0A1I7YKQ3"/>
<dbReference type="InterPro" id="IPR047176">
    <property type="entry name" value="FRMD4A/B"/>
</dbReference>
<evidence type="ECO:0000256" key="4">
    <source>
        <dbReference type="SAM" id="Coils"/>
    </source>
</evidence>
<name>A0A1I7YKQ3_9BILA</name>
<dbReference type="SUPFAM" id="SSF47031">
    <property type="entry name" value="Second domain of FERM"/>
    <property type="match status" value="1"/>
</dbReference>
<dbReference type="PROSITE" id="PS50057">
    <property type="entry name" value="FERM_3"/>
    <property type="match status" value="1"/>
</dbReference>
<feature type="region of interest" description="Disordered" evidence="5">
    <location>
        <begin position="633"/>
        <end position="708"/>
    </location>
</feature>
<dbReference type="WBParaSite" id="L893_g17411.t1">
    <property type="protein sequence ID" value="L893_g17411.t1"/>
    <property type="gene ID" value="L893_g17411"/>
</dbReference>
<proteinExistence type="predicted"/>
<feature type="compositionally biased region" description="Polar residues" evidence="5">
    <location>
        <begin position="824"/>
        <end position="843"/>
    </location>
</feature>
<evidence type="ECO:0000313" key="8">
    <source>
        <dbReference type="WBParaSite" id="L893_g17411.t1"/>
    </source>
</evidence>
<organism evidence="7 8">
    <name type="scientific">Steinernema glaseri</name>
    <dbReference type="NCBI Taxonomy" id="37863"/>
    <lineage>
        <taxon>Eukaryota</taxon>
        <taxon>Metazoa</taxon>
        <taxon>Ecdysozoa</taxon>
        <taxon>Nematoda</taxon>
        <taxon>Chromadorea</taxon>
        <taxon>Rhabditida</taxon>
        <taxon>Tylenchina</taxon>
        <taxon>Panagrolaimomorpha</taxon>
        <taxon>Strongyloidoidea</taxon>
        <taxon>Steinernematidae</taxon>
        <taxon>Steinernema</taxon>
    </lineage>
</organism>
<dbReference type="InterPro" id="IPR019748">
    <property type="entry name" value="FERM_central"/>
</dbReference>
<evidence type="ECO:0000313" key="7">
    <source>
        <dbReference type="Proteomes" id="UP000095287"/>
    </source>
</evidence>
<dbReference type="GO" id="GO:0090162">
    <property type="term" value="P:establishment of epithelial cell polarity"/>
    <property type="evidence" value="ECO:0007669"/>
    <property type="project" value="InterPro"/>
</dbReference>
<feature type="compositionally biased region" description="Polar residues" evidence="5">
    <location>
        <begin position="760"/>
        <end position="769"/>
    </location>
</feature>
<dbReference type="InterPro" id="IPR018980">
    <property type="entry name" value="FERM_PH-like_C"/>
</dbReference>
<evidence type="ECO:0000256" key="2">
    <source>
        <dbReference type="ARBA" id="ARBA00022490"/>
    </source>
</evidence>
<dbReference type="Pfam" id="PF11819">
    <property type="entry name" value="CUPID"/>
    <property type="match status" value="1"/>
</dbReference>
<evidence type="ECO:0000259" key="6">
    <source>
        <dbReference type="PROSITE" id="PS50057"/>
    </source>
</evidence>
<sequence length="987" mass="109453">MNEGKRSKIHLLDGQILDILVQPRLLVSELLNIIASHVNLKDPDIQYFGIAYVDGNENYHWLTRDKRVLDFDFPRKCTNSDEPITLTHTVQFFVKSIFTLEHATTINLHFIDAVNQLTKGLLKLCFSDYTAVYANLLQYYAGDFESEQSALELVQKAVPKDITFFRTYDKAANDCDQEILKWYRALSGISAGQALINVMTRLEKSVTYGMRLYSVRDKGSTNWSLGINTRGISQYDPSDLLNAKKDFPWDSLEKIYYRDRKFTIEIRDARRAVDSSERLSGLLDGMEECDDDLLAEAVNHPTTQVSLSRRAVQPSSSLHVYVFYCASALLCESLWSAATDQHQFYLDQTTTSSSQASRKQKVDGVIRDLTVKRQRANSQSSFGSSLPSLSSLASCASSLGMPAAKVADGSSTSLPSVQSTYNQMTDEERKLMVEKYKALKAKKDELEDKLLEKLDELRSVCIHEGEITGEMPKEIYRTLVPGEPEPKLKRRIGTAFKISPELLSQCSKTDKLDQMAADVELHRKIVAAAERLAKDKSMNKSVRKKRRKELEAASQKLKGLELGLNQLRLSSSKPDVSTAGIAAPGSAGVRAWPNFPGHPCSTKGGGSLVAKSCPTTPRGSIPDLYAENDFCERDEQDGTRSSSVSTRVQSQRLSPRNLHGGSTVLPPMVPGRRPTIPSVKVSTNSVASDELDNPLNVRSPSLQGFENVGYQSSAPYKSSYRQSNFPTLQNTNRFLRAQSEHSLRQDSPPTSLPGERQNDPRPNNHSRTSGLRLYDASCNPTSWSAPSGVQVNSEARSSGDTADDRLSRWASRMPNYEARRTERINSPQTAVSQMSTSHSFSGTFATSSLDRRALKIRQNSASQLPSTSVLHSSADLRRDANGLRVEASSKTTTFPVTQNGSIKESYNSLDKPDVMRYHSSTLSSSKTVTCKPPPPSYSSRFCDSSTTNISIPRIPGATDPHMEALLHYYKDAANDNARKSSKTATIV</sequence>
<keyword evidence="3 4" id="KW-0175">Coiled coil</keyword>
<dbReference type="Proteomes" id="UP000095287">
    <property type="component" value="Unplaced"/>
</dbReference>
<dbReference type="InterPro" id="IPR021774">
    <property type="entry name" value="CUPID"/>
</dbReference>
<keyword evidence="7" id="KW-1185">Reference proteome</keyword>
<dbReference type="Gene3D" id="2.30.29.30">
    <property type="entry name" value="Pleckstrin-homology domain (PH domain)/Phosphotyrosine-binding domain (PTB)"/>
    <property type="match status" value="1"/>
</dbReference>
<dbReference type="Gene3D" id="3.10.20.90">
    <property type="entry name" value="Phosphatidylinositol 3-kinase Catalytic Subunit, Chain A, domain 1"/>
    <property type="match status" value="1"/>
</dbReference>
<evidence type="ECO:0000256" key="1">
    <source>
        <dbReference type="ARBA" id="ARBA00004496"/>
    </source>
</evidence>